<dbReference type="STRING" id="372326.A0A1V4JLJ9"/>
<keyword evidence="2" id="KW-0732">Signal</keyword>
<dbReference type="AlphaFoldDB" id="A0A1V4JLJ9"/>
<organism evidence="6 7">
    <name type="scientific">Patagioenas fasciata monilis</name>
    <dbReference type="NCBI Taxonomy" id="372326"/>
    <lineage>
        <taxon>Eukaryota</taxon>
        <taxon>Metazoa</taxon>
        <taxon>Chordata</taxon>
        <taxon>Craniata</taxon>
        <taxon>Vertebrata</taxon>
        <taxon>Euteleostomi</taxon>
        <taxon>Archelosauria</taxon>
        <taxon>Archosauria</taxon>
        <taxon>Dinosauria</taxon>
        <taxon>Saurischia</taxon>
        <taxon>Theropoda</taxon>
        <taxon>Coelurosauria</taxon>
        <taxon>Aves</taxon>
        <taxon>Neognathae</taxon>
        <taxon>Neoaves</taxon>
        <taxon>Columbimorphae</taxon>
        <taxon>Columbiformes</taxon>
        <taxon>Columbidae</taxon>
        <taxon>Patagioenas</taxon>
    </lineage>
</organism>
<dbReference type="Proteomes" id="UP000190648">
    <property type="component" value="Unassembled WGS sequence"/>
</dbReference>
<feature type="domain" description="CN hydrolase" evidence="5">
    <location>
        <begin position="34"/>
        <end position="287"/>
    </location>
</feature>
<protein>
    <submittedName>
        <fullName evidence="6">Pantetheinase</fullName>
    </submittedName>
</protein>
<dbReference type="PANTHER" id="PTHR10609:SF27">
    <property type="entry name" value="CN HYDROLASE DOMAIN-CONTAINING PROTEIN-RELATED"/>
    <property type="match status" value="1"/>
</dbReference>
<dbReference type="FunFam" id="3.60.110.10:FF:000001">
    <property type="entry name" value="biotinidase isoform X1"/>
    <property type="match status" value="1"/>
</dbReference>
<dbReference type="GO" id="GO:0017159">
    <property type="term" value="F:pantetheine hydrolase activity"/>
    <property type="evidence" value="ECO:0007669"/>
    <property type="project" value="TreeGrafter"/>
</dbReference>
<comment type="similarity">
    <text evidence="1">Belongs to the carbon-nitrogen hydrolase superfamily. BTD/VNN family.</text>
</comment>
<dbReference type="PANTHER" id="PTHR10609">
    <property type="entry name" value="BIOTINIDASE-RELATED"/>
    <property type="match status" value="1"/>
</dbReference>
<dbReference type="PROSITE" id="PS50263">
    <property type="entry name" value="CN_HYDROLASE"/>
    <property type="match status" value="2"/>
</dbReference>
<evidence type="ECO:0000313" key="6">
    <source>
        <dbReference type="EMBL" id="OPJ73049.1"/>
    </source>
</evidence>
<dbReference type="InterPro" id="IPR003010">
    <property type="entry name" value="C-N_Hydrolase"/>
</dbReference>
<dbReference type="EMBL" id="LSYS01006902">
    <property type="protein sequence ID" value="OPJ73049.1"/>
    <property type="molecule type" value="Genomic_DNA"/>
</dbReference>
<dbReference type="Pfam" id="PF00795">
    <property type="entry name" value="CN_hydrolase"/>
    <property type="match status" value="2"/>
</dbReference>
<dbReference type="GO" id="GO:0015939">
    <property type="term" value="P:pantothenate metabolic process"/>
    <property type="evidence" value="ECO:0007669"/>
    <property type="project" value="TreeGrafter"/>
</dbReference>
<dbReference type="InterPro" id="IPR012101">
    <property type="entry name" value="Biotinidase-like_euk"/>
</dbReference>
<dbReference type="InterPro" id="IPR043957">
    <property type="entry name" value="Vanin_C"/>
</dbReference>
<reference evidence="6 7" key="1">
    <citation type="submission" date="2016-02" db="EMBL/GenBank/DDBJ databases">
        <title>Band-tailed pigeon sequencing and assembly.</title>
        <authorList>
            <person name="Soares A.E."/>
            <person name="Novak B.J."/>
            <person name="Rice E.S."/>
            <person name="O'Connell B."/>
            <person name="Chang D."/>
            <person name="Weber S."/>
            <person name="Shapiro B."/>
        </authorList>
    </citation>
    <scope>NUCLEOTIDE SEQUENCE [LARGE SCALE GENOMIC DNA]</scope>
    <source>
        <strain evidence="6">BTP2013</strain>
        <tissue evidence="6">Blood</tissue>
    </source>
</reference>
<dbReference type="OrthoDB" id="10250282at2759"/>
<feature type="domain" description="CN hydrolase" evidence="5">
    <location>
        <begin position="393"/>
        <end position="669"/>
    </location>
</feature>
<dbReference type="SUPFAM" id="SSF56317">
    <property type="entry name" value="Carbon-nitrogen hydrolase"/>
    <property type="match status" value="2"/>
</dbReference>
<dbReference type="InterPro" id="IPR036526">
    <property type="entry name" value="C-N_Hydrolase_sf"/>
</dbReference>
<dbReference type="InterPro" id="IPR040154">
    <property type="entry name" value="Biotinidase/VNN"/>
</dbReference>
<evidence type="ECO:0000256" key="1">
    <source>
        <dbReference type="ARBA" id="ARBA00008225"/>
    </source>
</evidence>
<name>A0A1V4JLJ9_PATFA</name>
<keyword evidence="4" id="KW-0325">Glycoprotein</keyword>
<evidence type="ECO:0000259" key="5">
    <source>
        <dbReference type="PROSITE" id="PS50263"/>
    </source>
</evidence>
<evidence type="ECO:0000256" key="3">
    <source>
        <dbReference type="ARBA" id="ARBA00022801"/>
    </source>
</evidence>
<dbReference type="CDD" id="cd07567">
    <property type="entry name" value="biotinidase_like"/>
    <property type="match status" value="1"/>
</dbReference>
<keyword evidence="7" id="KW-1185">Reference proteome</keyword>
<evidence type="ECO:0000256" key="4">
    <source>
        <dbReference type="ARBA" id="ARBA00023180"/>
    </source>
</evidence>
<accession>A0A1V4JLJ9</accession>
<evidence type="ECO:0000313" key="7">
    <source>
        <dbReference type="Proteomes" id="UP000190648"/>
    </source>
</evidence>
<proteinExistence type="inferred from homology"/>
<gene>
    <name evidence="6" type="ORF">AV530_005471</name>
</gene>
<keyword evidence="3" id="KW-0378">Hydrolase</keyword>
<sequence length="857" mass="96123">MYSSTCYKMPVPMLRQVLSALEACALDSYIAAIYDHNVVLSEDTEVPVSPDDALVLMDKNMAILEVVTKEAARQDAHIIVTPEDGIYGWVALLLCRGFGPSPLLERLSCLARNNSIYVVANMGDKKRCNSSDPRCPSDGCYQYNTNVIFDSEGKLVACYHKCNLFMTQKQFNYPKDPEFVTFSTSFGYFGILTCADILYHDPTGVLASTFQVDTILFPTAWVNTLPLLSAVQFHSAWAMRMGVSFLSANRHNSTLYMTELAEPEGNCTICQQDLSCHLSYKMAEVQKDDIYVLGAFDGLHVIEGEYYLQVLTDGRLISRRFRHVAVGYGQPIFNILNFCEADLASNCILFHKKHCRSCEAPAMLPSQPLLHTAVLALAVLQALASDTFIAAVYEHAVILPDATYKPVSPDNALALMNKNMDVLERAIKEAAQQGAHIIVTPEDGIYGWHFTRESIYPYLEDIPDPSVNWIPCTDPTRFAPAPVQERLSCMARNNSIYVVANIGDKKPCNSSDPRCPRDGRYQYNTNVVFDPEGKLVARYHKYNLFMSETQFNYPEEPEAITFETPFGKFGIFTCFDVLFHEPAVVLVSELQVDTILFPTAWMNVLPFLTAVEFHSAWAMGMGVNFLAANTHRTSMSMTGSGIYAPDRARKYYYNMKTEDGHLLIAELDSHPRLSPASPPAVNWSLYASSVKRFSPDDHDFEGLIFHDQFTFTELTKREGSLTVCQKDLCCHLSYEMAGKQEDEVYVLGAFDGLHVVEGQYYLQICTLLKCKSADLNTCGQPVETTQTEFEMISLSGTFGTNYVFPEVLYSEVQLAPGEFEVLNDGRFVSKTRPTKPVITVTLFGRWYAKDPQQPPFP</sequence>
<dbReference type="Gene3D" id="3.60.110.10">
    <property type="entry name" value="Carbon-nitrogen hydrolase"/>
    <property type="match status" value="2"/>
</dbReference>
<comment type="caution">
    <text evidence="6">The sequence shown here is derived from an EMBL/GenBank/DDBJ whole genome shotgun (WGS) entry which is preliminary data.</text>
</comment>
<evidence type="ECO:0000256" key="2">
    <source>
        <dbReference type="ARBA" id="ARBA00022729"/>
    </source>
</evidence>
<dbReference type="Pfam" id="PF19018">
    <property type="entry name" value="Vanin_C"/>
    <property type="match status" value="2"/>
</dbReference>